<evidence type="ECO:0000313" key="5">
    <source>
        <dbReference type="EMBL" id="TSI14961.1"/>
    </source>
</evidence>
<evidence type="ECO:0000256" key="3">
    <source>
        <dbReference type="ARBA" id="ARBA00023163"/>
    </source>
</evidence>
<dbReference type="SMART" id="SM00895">
    <property type="entry name" value="FCD"/>
    <property type="match status" value="1"/>
</dbReference>
<dbReference type="SUPFAM" id="SSF48008">
    <property type="entry name" value="GntR ligand-binding domain-like"/>
    <property type="match status" value="1"/>
</dbReference>
<dbReference type="OrthoDB" id="9816161at2"/>
<dbReference type="SUPFAM" id="SSF46785">
    <property type="entry name" value="Winged helix' DNA-binding domain"/>
    <property type="match status" value="1"/>
</dbReference>
<dbReference type="InterPro" id="IPR011711">
    <property type="entry name" value="GntR_C"/>
</dbReference>
<reference evidence="5 6" key="1">
    <citation type="submission" date="2019-07" db="EMBL/GenBank/DDBJ databases">
        <title>Draft genome sequence of Brevibacterium aurantiacum XU54 isolated from Xinjiang China.</title>
        <authorList>
            <person name="Xu X."/>
        </authorList>
    </citation>
    <scope>NUCLEOTIDE SEQUENCE [LARGE SCALE GENOMIC DNA]</scope>
    <source>
        <strain evidence="5 6">XU54</strain>
    </source>
</reference>
<dbReference type="PANTHER" id="PTHR43537">
    <property type="entry name" value="TRANSCRIPTIONAL REGULATOR, GNTR FAMILY"/>
    <property type="match status" value="1"/>
</dbReference>
<evidence type="ECO:0000256" key="2">
    <source>
        <dbReference type="ARBA" id="ARBA00023125"/>
    </source>
</evidence>
<dbReference type="InterPro" id="IPR036388">
    <property type="entry name" value="WH-like_DNA-bd_sf"/>
</dbReference>
<keyword evidence="2" id="KW-0238">DNA-binding</keyword>
<dbReference type="GO" id="GO:0003677">
    <property type="term" value="F:DNA binding"/>
    <property type="evidence" value="ECO:0007669"/>
    <property type="project" value="UniProtKB-KW"/>
</dbReference>
<evidence type="ECO:0000313" key="6">
    <source>
        <dbReference type="Proteomes" id="UP000316406"/>
    </source>
</evidence>
<dbReference type="PANTHER" id="PTHR43537:SF5">
    <property type="entry name" value="UXU OPERON TRANSCRIPTIONAL REGULATOR"/>
    <property type="match status" value="1"/>
</dbReference>
<name>A0A556CBZ2_BREAU</name>
<accession>A0A556CBZ2</accession>
<dbReference type="Pfam" id="PF07729">
    <property type="entry name" value="FCD"/>
    <property type="match status" value="1"/>
</dbReference>
<dbReference type="PROSITE" id="PS50949">
    <property type="entry name" value="HTH_GNTR"/>
    <property type="match status" value="1"/>
</dbReference>
<evidence type="ECO:0000256" key="1">
    <source>
        <dbReference type="ARBA" id="ARBA00023015"/>
    </source>
</evidence>
<feature type="domain" description="HTH gntR-type" evidence="4">
    <location>
        <begin position="1"/>
        <end position="40"/>
    </location>
</feature>
<dbReference type="InterPro" id="IPR008920">
    <property type="entry name" value="TF_FadR/GntR_C"/>
</dbReference>
<proteinExistence type="predicted"/>
<protein>
    <submittedName>
        <fullName evidence="5">GntR family transcriptional regulator</fullName>
    </submittedName>
</protein>
<keyword evidence="3" id="KW-0804">Transcription</keyword>
<dbReference type="AlphaFoldDB" id="A0A556CBZ2"/>
<organism evidence="5 6">
    <name type="scientific">Brevibacterium aurantiacum</name>
    <dbReference type="NCBI Taxonomy" id="273384"/>
    <lineage>
        <taxon>Bacteria</taxon>
        <taxon>Bacillati</taxon>
        <taxon>Actinomycetota</taxon>
        <taxon>Actinomycetes</taxon>
        <taxon>Micrococcales</taxon>
        <taxon>Brevibacteriaceae</taxon>
        <taxon>Brevibacterium</taxon>
    </lineage>
</organism>
<dbReference type="Gene3D" id="1.20.120.530">
    <property type="entry name" value="GntR ligand-binding domain-like"/>
    <property type="match status" value="1"/>
</dbReference>
<dbReference type="GO" id="GO:0003700">
    <property type="term" value="F:DNA-binding transcription factor activity"/>
    <property type="evidence" value="ECO:0007669"/>
    <property type="project" value="InterPro"/>
</dbReference>
<sequence>MKLAEELGVSRTPLREALRMLQHEGLARVEANKRVTIADVNPADLDALYALRIQQEALTIFQSTKHASNRQRDEARSNLEAMFTAIRDDNIDEWSSAHRRFHMSMAGGVHERFQTSISRHFDHAERYRHIYLVGSDVNWAQSSQDHSAICEAYVAGQAAWAAELLAEHYARTAKTVIQTIDPEFAPEMVASAVTMALSLRFV</sequence>
<dbReference type="InterPro" id="IPR036390">
    <property type="entry name" value="WH_DNA-bd_sf"/>
</dbReference>
<dbReference type="EMBL" id="VLTK01000007">
    <property type="protein sequence ID" value="TSI14961.1"/>
    <property type="molecule type" value="Genomic_DNA"/>
</dbReference>
<keyword evidence="1" id="KW-0805">Transcription regulation</keyword>
<dbReference type="Pfam" id="PF00392">
    <property type="entry name" value="GntR"/>
    <property type="match status" value="1"/>
</dbReference>
<dbReference type="Gene3D" id="1.10.10.10">
    <property type="entry name" value="Winged helix-like DNA-binding domain superfamily/Winged helix DNA-binding domain"/>
    <property type="match status" value="1"/>
</dbReference>
<comment type="caution">
    <text evidence="5">The sequence shown here is derived from an EMBL/GenBank/DDBJ whole genome shotgun (WGS) entry which is preliminary data.</text>
</comment>
<dbReference type="InterPro" id="IPR000524">
    <property type="entry name" value="Tscrpt_reg_HTH_GntR"/>
</dbReference>
<gene>
    <name evidence="5" type="ORF">FO013_13035</name>
</gene>
<keyword evidence="6" id="KW-1185">Reference proteome</keyword>
<evidence type="ECO:0000259" key="4">
    <source>
        <dbReference type="PROSITE" id="PS50949"/>
    </source>
</evidence>
<dbReference type="Proteomes" id="UP000316406">
    <property type="component" value="Unassembled WGS sequence"/>
</dbReference>